<evidence type="ECO:0000259" key="7">
    <source>
        <dbReference type="Pfam" id="PF13508"/>
    </source>
</evidence>
<dbReference type="Proteomes" id="UP000225433">
    <property type="component" value="Unassembled WGS sequence"/>
</dbReference>
<dbReference type="RefSeq" id="WP_099139896.1">
    <property type="nucleotide sequence ID" value="NZ_CAWNQJ010000123.1"/>
</dbReference>
<dbReference type="AlphaFoldDB" id="A0A1V0M485"/>
<keyword evidence="3" id="KW-1277">Toxin-antitoxin system</keyword>
<dbReference type="InterPro" id="IPR016181">
    <property type="entry name" value="Acyl_CoA_acyltransferase"/>
</dbReference>
<evidence type="ECO:0000256" key="3">
    <source>
        <dbReference type="ARBA" id="ARBA00022649"/>
    </source>
</evidence>
<keyword evidence="5" id="KW-0012">Acyltransferase</keyword>
<keyword evidence="8" id="KW-0614">Plasmid</keyword>
<dbReference type="EMBL" id="NJAI01000009">
    <property type="protein sequence ID" value="PHM52384.1"/>
    <property type="molecule type" value="Genomic_DNA"/>
</dbReference>
<evidence type="ECO:0000313" key="8">
    <source>
        <dbReference type="EMBL" id="ARD69670.1"/>
    </source>
</evidence>
<dbReference type="PANTHER" id="PTHR36449">
    <property type="entry name" value="ACETYLTRANSFERASE-RELATED"/>
    <property type="match status" value="1"/>
</dbReference>
<comment type="similarity">
    <text evidence="1">Belongs to the acetyltransferase family. GNAT subfamily.</text>
</comment>
<reference evidence="9 10" key="2">
    <citation type="journal article" date="2017" name="Nat. Microbiol.">
        <title>Natural product diversity associated with the nematode symbionts Photorhabdus and Xenorhabdus.</title>
        <authorList>
            <person name="Tobias N.J."/>
            <person name="Wolff H."/>
            <person name="Djahanschiri B."/>
            <person name="Grundmann F."/>
            <person name="Kronenwerth M."/>
            <person name="Shi Y.M."/>
            <person name="Simonyi S."/>
            <person name="Grun P."/>
            <person name="Shapiro-Ilan D."/>
            <person name="Pidot S.J."/>
            <person name="Stinear T.P."/>
            <person name="Ebersberger I."/>
            <person name="Bode H.B."/>
        </authorList>
    </citation>
    <scope>NUCLEOTIDE SEQUENCE [LARGE SCALE GENOMIC DNA]</scope>
    <source>
        <strain evidence="9 10">DSM 17903</strain>
    </source>
</reference>
<evidence type="ECO:0000313" key="9">
    <source>
        <dbReference type="EMBL" id="PHM52384.1"/>
    </source>
</evidence>
<keyword evidence="2" id="KW-0678">Repressor</keyword>
<evidence type="ECO:0000256" key="6">
    <source>
        <dbReference type="ARBA" id="ARBA00049880"/>
    </source>
</evidence>
<dbReference type="Gene3D" id="3.40.630.30">
    <property type="match status" value="1"/>
</dbReference>
<protein>
    <submittedName>
        <fullName evidence="9">GNAT family acetyltransferase</fullName>
    </submittedName>
</protein>
<evidence type="ECO:0000256" key="2">
    <source>
        <dbReference type="ARBA" id="ARBA00022491"/>
    </source>
</evidence>
<dbReference type="Pfam" id="PF13508">
    <property type="entry name" value="Acetyltransf_7"/>
    <property type="match status" value="1"/>
</dbReference>
<feature type="domain" description="N-acetyltransferase" evidence="7">
    <location>
        <begin position="43"/>
        <end position="143"/>
    </location>
</feature>
<reference evidence="8" key="1">
    <citation type="journal article" date="2017" name="J. Invertebr. Pathol.">
        <title>Identification and bacterial characteristics of Xenorhabdus hominickii ANU101 from an entomopathogenic nematode, Steinernema monticolum.</title>
        <authorList>
            <person name="Park Y."/>
            <person name="Kang S."/>
            <person name="Sadekuzzaman M."/>
            <person name="Kim H."/>
            <person name="Jung J.K."/>
            <person name="Kim Y."/>
        </authorList>
    </citation>
    <scope>NUCLEOTIDE SEQUENCE</scope>
    <source>
        <strain evidence="8">ANU101</strain>
        <plasmid evidence="8">unnamed1</plasmid>
    </source>
</reference>
<dbReference type="SUPFAM" id="SSF55729">
    <property type="entry name" value="Acyl-CoA N-acyltransferases (Nat)"/>
    <property type="match status" value="1"/>
</dbReference>
<name>A0A1V0M485_XENHO</name>
<gene>
    <name evidence="9" type="ORF">Xhom_04462</name>
</gene>
<sequence>MINDLEPLNNTHKTMYFCSGEKMLDAWLQEKALKNSANNASKTFVMTNERNEIIAYYCLSSGSMMRNEAASRISRNMPAQIPIVLLGRLAVHYDYQGRSFGRWLIRDAAFRCCQVAEIIGAKALVAHAISEPAKQFYFSVGFVQSPLRPMTMMISLQDLKKAFNL</sequence>
<evidence type="ECO:0000256" key="1">
    <source>
        <dbReference type="ARBA" id="ARBA00009342"/>
    </source>
</evidence>
<evidence type="ECO:0000313" key="10">
    <source>
        <dbReference type="Proteomes" id="UP000225433"/>
    </source>
</evidence>
<comment type="catalytic activity">
    <reaction evidence="6">
        <text>glycyl-tRNA(Gly) + acetyl-CoA = N-acetylglycyl-tRNA(Gly) + CoA + H(+)</text>
        <dbReference type="Rhea" id="RHEA:81867"/>
        <dbReference type="Rhea" id="RHEA-COMP:9683"/>
        <dbReference type="Rhea" id="RHEA-COMP:19766"/>
        <dbReference type="ChEBI" id="CHEBI:15378"/>
        <dbReference type="ChEBI" id="CHEBI:57287"/>
        <dbReference type="ChEBI" id="CHEBI:57288"/>
        <dbReference type="ChEBI" id="CHEBI:78522"/>
        <dbReference type="ChEBI" id="CHEBI:232036"/>
    </reaction>
</comment>
<evidence type="ECO:0000256" key="5">
    <source>
        <dbReference type="ARBA" id="ARBA00023315"/>
    </source>
</evidence>
<geneLocation type="plasmid" evidence="8">
    <name>unnamed1</name>
</geneLocation>
<accession>A0A1V0M485</accession>
<organism evidence="8">
    <name type="scientific">Xenorhabdus hominickii</name>
    <dbReference type="NCBI Taxonomy" id="351679"/>
    <lineage>
        <taxon>Bacteria</taxon>
        <taxon>Pseudomonadati</taxon>
        <taxon>Pseudomonadota</taxon>
        <taxon>Gammaproteobacteria</taxon>
        <taxon>Enterobacterales</taxon>
        <taxon>Morganellaceae</taxon>
        <taxon>Xenorhabdus</taxon>
    </lineage>
</organism>
<keyword evidence="4 9" id="KW-0808">Transferase</keyword>
<proteinExistence type="inferred from homology"/>
<dbReference type="GO" id="GO:0016747">
    <property type="term" value="F:acyltransferase activity, transferring groups other than amino-acyl groups"/>
    <property type="evidence" value="ECO:0007669"/>
    <property type="project" value="InterPro"/>
</dbReference>
<dbReference type="PANTHER" id="PTHR36449:SF1">
    <property type="entry name" value="ACETYLTRANSFERASE"/>
    <property type="match status" value="1"/>
</dbReference>
<dbReference type="InterPro" id="IPR000182">
    <property type="entry name" value="GNAT_dom"/>
</dbReference>
<dbReference type="EMBL" id="KX517798">
    <property type="protein sequence ID" value="ARD69670.1"/>
    <property type="molecule type" value="Genomic_DNA"/>
</dbReference>
<evidence type="ECO:0000256" key="4">
    <source>
        <dbReference type="ARBA" id="ARBA00022679"/>
    </source>
</evidence>